<keyword evidence="2" id="KW-0547">Nucleotide-binding</keyword>
<dbReference type="InterPro" id="IPR049328">
    <property type="entry name" value="TM_ErbB1"/>
</dbReference>
<feature type="region of interest" description="Disordered" evidence="4">
    <location>
        <begin position="421"/>
        <end position="485"/>
    </location>
</feature>
<feature type="compositionally biased region" description="Polar residues" evidence="4">
    <location>
        <begin position="1"/>
        <end position="13"/>
    </location>
</feature>
<keyword evidence="3" id="KW-0067">ATP-binding</keyword>
<gene>
    <name evidence="7" type="ORF">ETB97_004312</name>
</gene>
<evidence type="ECO:0000313" key="8">
    <source>
        <dbReference type="Proteomes" id="UP000541154"/>
    </source>
</evidence>
<comment type="caution">
    <text evidence="7">The sequence shown here is derived from an EMBL/GenBank/DDBJ whole genome shotgun (WGS) entry which is preliminary data.</text>
</comment>
<feature type="compositionally biased region" description="Low complexity" evidence="4">
    <location>
        <begin position="214"/>
        <end position="225"/>
    </location>
</feature>
<keyword evidence="5" id="KW-0472">Membrane</keyword>
<keyword evidence="1" id="KW-0597">Phosphoprotein</keyword>
<dbReference type="EMBL" id="SPNV01000202">
    <property type="protein sequence ID" value="KAF5858516.1"/>
    <property type="molecule type" value="Genomic_DNA"/>
</dbReference>
<dbReference type="Pfam" id="PF21314">
    <property type="entry name" value="TM_ErbB1"/>
    <property type="match status" value="1"/>
</dbReference>
<feature type="domain" description="Epidermal growth factor receptor-like transmembrane-juxtamembrane segment" evidence="6">
    <location>
        <begin position="239"/>
        <end position="265"/>
    </location>
</feature>
<evidence type="ECO:0000256" key="5">
    <source>
        <dbReference type="SAM" id="Phobius"/>
    </source>
</evidence>
<keyword evidence="8" id="KW-1185">Reference proteome</keyword>
<feature type="compositionally biased region" description="Pro residues" evidence="4">
    <location>
        <begin position="36"/>
        <end position="50"/>
    </location>
</feature>
<evidence type="ECO:0000256" key="2">
    <source>
        <dbReference type="ARBA" id="ARBA00022741"/>
    </source>
</evidence>
<evidence type="ECO:0000313" key="7">
    <source>
        <dbReference type="EMBL" id="KAF5858516.1"/>
    </source>
</evidence>
<protein>
    <recommendedName>
        <fullName evidence="6">Epidermal growth factor receptor-like transmembrane-juxtamembrane segment domain-containing protein</fullName>
    </recommendedName>
</protein>
<dbReference type="Proteomes" id="UP000541154">
    <property type="component" value="Unassembled WGS sequence"/>
</dbReference>
<evidence type="ECO:0000259" key="6">
    <source>
        <dbReference type="Pfam" id="PF21314"/>
    </source>
</evidence>
<name>A0A8H6A0P6_PETAA</name>
<feature type="compositionally biased region" description="Low complexity" evidence="4">
    <location>
        <begin position="70"/>
        <end position="189"/>
    </location>
</feature>
<dbReference type="AlphaFoldDB" id="A0A8H6A0P6"/>
<evidence type="ECO:0000256" key="4">
    <source>
        <dbReference type="SAM" id="MobiDB-lite"/>
    </source>
</evidence>
<evidence type="ECO:0000256" key="1">
    <source>
        <dbReference type="ARBA" id="ARBA00022553"/>
    </source>
</evidence>
<feature type="compositionally biased region" description="Gly residues" evidence="4">
    <location>
        <begin position="190"/>
        <end position="203"/>
    </location>
</feature>
<keyword evidence="5" id="KW-1133">Transmembrane helix</keyword>
<proteinExistence type="predicted"/>
<sequence length="485" mass="49299">MRRQAQEGSQLETSGEAPAKDQASMQATIAVNDNPPTTPNAPAATPPPPADVSQPTESTNSSDQSPTAISSPTPEENPSSTSTSDTASMTTSHDSPISPSSLPIISSASVTASSQTALSLTSSTEMPRSSSAVASTTSSPTSSSSQASSSTSSSSSSSSSSSTTTTSSTTTSTTTSTTSELSTTSSPSGTEGGASYGWGGGSGPSATEQIPLATSTTSSTTSSSSQGSGALDSETKGKIAGGVVGGVAGAMVLVLIVLLLLRRRKAYQHRAPEVLPHGDMTGTAIGEGSVTRSADVVSRRSSNDPLFTASYFAPAFMKRWRQSRLSTHTESTLDSGASERGFQKISGRKIPSVLQSGGDGYGGGFSEGSPTVSEPSMSFPPGSPVLPRSPTSQPPPSTPYGMPLDVSYTREDEETHPVVIFRPSPARTPISGSADASLSNEPSLSRIVPVAQGALSPTVPKRPDMLGRSHPSFDGSRGSRFTESI</sequence>
<evidence type="ECO:0000256" key="3">
    <source>
        <dbReference type="ARBA" id="ARBA00022840"/>
    </source>
</evidence>
<organism evidence="7 8">
    <name type="scientific">Petromyces alliaceus</name>
    <name type="common">Aspergillus alliaceus</name>
    <dbReference type="NCBI Taxonomy" id="209559"/>
    <lineage>
        <taxon>Eukaryota</taxon>
        <taxon>Fungi</taxon>
        <taxon>Dikarya</taxon>
        <taxon>Ascomycota</taxon>
        <taxon>Pezizomycotina</taxon>
        <taxon>Eurotiomycetes</taxon>
        <taxon>Eurotiomycetidae</taxon>
        <taxon>Eurotiales</taxon>
        <taxon>Aspergillaceae</taxon>
        <taxon>Aspergillus</taxon>
        <taxon>Aspergillus subgen. Circumdati</taxon>
    </lineage>
</organism>
<accession>A0A8H6A0P6</accession>
<feature type="compositionally biased region" description="Polar residues" evidence="4">
    <location>
        <begin position="53"/>
        <end position="69"/>
    </location>
</feature>
<feature type="compositionally biased region" description="Polar residues" evidence="4">
    <location>
        <begin position="430"/>
        <end position="443"/>
    </location>
</feature>
<feature type="compositionally biased region" description="Gly residues" evidence="4">
    <location>
        <begin position="357"/>
        <end position="366"/>
    </location>
</feature>
<keyword evidence="5" id="KW-0812">Transmembrane</keyword>
<feature type="region of interest" description="Disordered" evidence="4">
    <location>
        <begin position="1"/>
        <end position="235"/>
    </location>
</feature>
<reference evidence="7 8" key="1">
    <citation type="submission" date="2019-04" db="EMBL/GenBank/DDBJ databases">
        <title>Aspergillus burnettii sp. nov., novel species from soil in southeast Queensland.</title>
        <authorList>
            <person name="Gilchrist C.L.M."/>
            <person name="Pitt J.I."/>
            <person name="Lange L."/>
            <person name="Lacey H.J."/>
            <person name="Vuong D."/>
            <person name="Midgley D.J."/>
            <person name="Greenfield P."/>
            <person name="Bradbury M."/>
            <person name="Lacey E."/>
            <person name="Busk P.K."/>
            <person name="Pilgaard B."/>
            <person name="Chooi Y.H."/>
            <person name="Piggott A.M."/>
        </authorList>
    </citation>
    <scope>NUCLEOTIDE SEQUENCE [LARGE SCALE GENOMIC DNA]</scope>
    <source>
        <strain evidence="7 8">FRR 5400</strain>
    </source>
</reference>
<feature type="region of interest" description="Disordered" evidence="4">
    <location>
        <begin position="327"/>
        <end position="399"/>
    </location>
</feature>
<feature type="transmembrane region" description="Helical" evidence="5">
    <location>
        <begin position="239"/>
        <end position="261"/>
    </location>
</feature>